<evidence type="ECO:0000256" key="4">
    <source>
        <dbReference type="RuleBase" id="RU000561"/>
    </source>
</evidence>
<comment type="caution">
    <text evidence="6">The sequence shown here is derived from an EMBL/GenBank/DDBJ whole genome shotgun (WGS) entry which is preliminary data.</text>
</comment>
<dbReference type="Gene3D" id="6.10.160.10">
    <property type="match status" value="1"/>
</dbReference>
<dbReference type="HAMAP" id="MF_00382">
    <property type="entry name" value="Ribosomal_bL20"/>
    <property type="match status" value="1"/>
</dbReference>
<evidence type="ECO:0000256" key="2">
    <source>
        <dbReference type="ARBA" id="ARBA00022980"/>
    </source>
</evidence>
<comment type="function">
    <text evidence="5">Binds directly to 23S ribosomal RNA and is necessary for the in vitro assembly process of the 50S ribosomal subunit. It is not involved in the protein synthesizing functions of that subunit.</text>
</comment>
<proteinExistence type="inferred from homology"/>
<dbReference type="GO" id="GO:1990904">
    <property type="term" value="C:ribonucleoprotein complex"/>
    <property type="evidence" value="ECO:0007669"/>
    <property type="project" value="UniProtKB-KW"/>
</dbReference>
<evidence type="ECO:0000256" key="5">
    <source>
        <dbReference type="RuleBase" id="RU004311"/>
    </source>
</evidence>
<dbReference type="GO" id="GO:0019843">
    <property type="term" value="F:rRNA binding"/>
    <property type="evidence" value="ECO:0007669"/>
    <property type="project" value="UniProtKB-KW"/>
</dbReference>
<dbReference type="GO" id="GO:0005840">
    <property type="term" value="C:ribosome"/>
    <property type="evidence" value="ECO:0007669"/>
    <property type="project" value="UniProtKB-KW"/>
</dbReference>
<evidence type="ECO:0000313" key="7">
    <source>
        <dbReference type="Proteomes" id="UP000239899"/>
    </source>
</evidence>
<protein>
    <recommendedName>
        <fullName evidence="5">50S ribosomal protein L20</fullName>
    </recommendedName>
</protein>
<keyword evidence="5" id="KW-0699">rRNA-binding</keyword>
<dbReference type="FunFam" id="1.10.1900.20:FF:000001">
    <property type="entry name" value="50S ribosomal protein L20"/>
    <property type="match status" value="1"/>
</dbReference>
<dbReference type="Gene3D" id="1.10.1900.20">
    <property type="entry name" value="Ribosomal protein L20"/>
    <property type="match status" value="1"/>
</dbReference>
<dbReference type="GO" id="GO:0003735">
    <property type="term" value="F:structural constituent of ribosome"/>
    <property type="evidence" value="ECO:0007669"/>
    <property type="project" value="InterPro"/>
</dbReference>
<dbReference type="PRINTS" id="PR00062">
    <property type="entry name" value="RIBOSOMALL20"/>
</dbReference>
<dbReference type="SUPFAM" id="SSF74731">
    <property type="entry name" value="Ribosomal protein L20"/>
    <property type="match status" value="1"/>
</dbReference>
<organism evidence="6 7">
    <name type="scientific">Chlorella sorokiniana</name>
    <name type="common">Freshwater green alga</name>
    <dbReference type="NCBI Taxonomy" id="3076"/>
    <lineage>
        <taxon>Eukaryota</taxon>
        <taxon>Viridiplantae</taxon>
        <taxon>Chlorophyta</taxon>
        <taxon>core chlorophytes</taxon>
        <taxon>Trebouxiophyceae</taxon>
        <taxon>Chlorellales</taxon>
        <taxon>Chlorellaceae</taxon>
        <taxon>Chlorella clade</taxon>
        <taxon>Chlorella</taxon>
    </lineage>
</organism>
<dbReference type="Proteomes" id="UP000239899">
    <property type="component" value="Unassembled WGS sequence"/>
</dbReference>
<sequence length="125" mass="14199">MHRDKIFKLAKGFRGRAKNCIRVARERVEKSLQYAFRDRKAKKREMRSLWITRITAGSRQYGVKYSQLMHGLKQENIQVNRKMLSELAMNEPYSFKALVDQVRFMRGGGSSSSGSAQAAAAAAAN</sequence>
<dbReference type="NCBIfam" id="TIGR01032">
    <property type="entry name" value="rplT_bact"/>
    <property type="match status" value="1"/>
</dbReference>
<reference evidence="6 7" key="1">
    <citation type="journal article" date="2018" name="Plant J.">
        <title>Genome sequences of Chlorella sorokiniana UTEX 1602 and Micractinium conductrix SAG 241.80: implications to maltose excretion by a green alga.</title>
        <authorList>
            <person name="Arriola M.B."/>
            <person name="Velmurugan N."/>
            <person name="Zhang Y."/>
            <person name="Plunkett M.H."/>
            <person name="Hondzo H."/>
            <person name="Barney B.M."/>
        </authorList>
    </citation>
    <scope>NUCLEOTIDE SEQUENCE [LARGE SCALE GENOMIC DNA]</scope>
    <source>
        <strain evidence="7">UTEX 1602</strain>
    </source>
</reference>
<gene>
    <name evidence="6" type="ORF">C2E21_1960</name>
</gene>
<evidence type="ECO:0000313" key="6">
    <source>
        <dbReference type="EMBL" id="PRW59594.1"/>
    </source>
</evidence>
<dbReference type="CDD" id="cd07026">
    <property type="entry name" value="Ribosomal_L20"/>
    <property type="match status" value="1"/>
</dbReference>
<dbReference type="PANTHER" id="PTHR10986">
    <property type="entry name" value="39S RIBOSOMAL PROTEIN L20"/>
    <property type="match status" value="1"/>
</dbReference>
<accession>A0A2P6TZV0</accession>
<dbReference type="Pfam" id="PF00453">
    <property type="entry name" value="Ribosomal_L20"/>
    <property type="match status" value="1"/>
</dbReference>
<dbReference type="GO" id="GO:0006412">
    <property type="term" value="P:translation"/>
    <property type="evidence" value="ECO:0007669"/>
    <property type="project" value="InterPro"/>
</dbReference>
<comment type="similarity">
    <text evidence="1 4">Belongs to the bacterial ribosomal protein bL20 family.</text>
</comment>
<evidence type="ECO:0000256" key="1">
    <source>
        <dbReference type="ARBA" id="ARBA00007698"/>
    </source>
</evidence>
<dbReference type="AlphaFoldDB" id="A0A2P6TZV0"/>
<evidence type="ECO:0000256" key="3">
    <source>
        <dbReference type="ARBA" id="ARBA00023274"/>
    </source>
</evidence>
<dbReference type="STRING" id="3076.A0A2P6TZV0"/>
<name>A0A2P6TZV0_CHLSO</name>
<keyword evidence="7" id="KW-1185">Reference proteome</keyword>
<keyword evidence="3 4" id="KW-0687">Ribonucleoprotein</keyword>
<dbReference type="EMBL" id="LHPG02000003">
    <property type="protein sequence ID" value="PRW59594.1"/>
    <property type="molecule type" value="Genomic_DNA"/>
</dbReference>
<dbReference type="InterPro" id="IPR005813">
    <property type="entry name" value="Ribosomal_bL20"/>
</dbReference>
<keyword evidence="5" id="KW-0694">RNA-binding</keyword>
<dbReference type="InterPro" id="IPR035566">
    <property type="entry name" value="Ribosomal_protein_bL20_C"/>
</dbReference>
<keyword evidence="2 4" id="KW-0689">Ribosomal protein</keyword>
<dbReference type="OrthoDB" id="10251781at2759"/>